<evidence type="ECO:0000256" key="1">
    <source>
        <dbReference type="ARBA" id="ARBA00023015"/>
    </source>
</evidence>
<reference evidence="6 7" key="1">
    <citation type="submission" date="2023-06" db="EMBL/GenBank/DDBJ databases">
        <title>Actinomycetospora Odt1-22.</title>
        <authorList>
            <person name="Supong K."/>
        </authorList>
    </citation>
    <scope>NUCLEOTIDE SEQUENCE [LARGE SCALE GENOMIC DNA]</scope>
    <source>
        <strain evidence="6 7">Odt1-22</strain>
    </source>
</reference>
<accession>A0ABT7M6E6</accession>
<keyword evidence="1" id="KW-0805">Transcription regulation</keyword>
<dbReference type="InterPro" id="IPR001647">
    <property type="entry name" value="HTH_TetR"/>
</dbReference>
<feature type="DNA-binding region" description="H-T-H motif" evidence="4">
    <location>
        <begin position="43"/>
        <end position="62"/>
    </location>
</feature>
<sequence>MGDGAGRAVGRRPPGRPRDERLEDAVLDTAHALLLEGGLDACTIEAVSRRSGIGKPAIYRRWPHRTALAVDAFARRVDTAVRPVDTGDAVEDLVALAGRLAEHYREREGIVYAELLAVAVREPDLAEMLADRFFAVRRHDVRELWQAGIDRGQLAADVDPDDGIDLLFGPAVMRLVLAAGTIDPPTARRLARLALRGVAQR</sequence>
<evidence type="ECO:0000256" key="3">
    <source>
        <dbReference type="ARBA" id="ARBA00023163"/>
    </source>
</evidence>
<name>A0ABT7M6E6_9PSEU</name>
<dbReference type="Pfam" id="PF16859">
    <property type="entry name" value="TetR_C_11"/>
    <property type="match status" value="1"/>
</dbReference>
<protein>
    <submittedName>
        <fullName evidence="6">TetR-like C-terminal domain-containing protein</fullName>
    </submittedName>
</protein>
<dbReference type="SUPFAM" id="SSF46689">
    <property type="entry name" value="Homeodomain-like"/>
    <property type="match status" value="1"/>
</dbReference>
<dbReference type="PROSITE" id="PS50977">
    <property type="entry name" value="HTH_TETR_2"/>
    <property type="match status" value="1"/>
</dbReference>
<keyword evidence="2 4" id="KW-0238">DNA-binding</keyword>
<keyword evidence="7" id="KW-1185">Reference proteome</keyword>
<dbReference type="EMBL" id="JASVWF010000002">
    <property type="protein sequence ID" value="MDL5156108.1"/>
    <property type="molecule type" value="Genomic_DNA"/>
</dbReference>
<evidence type="ECO:0000256" key="4">
    <source>
        <dbReference type="PROSITE-ProRule" id="PRU00335"/>
    </source>
</evidence>
<dbReference type="Gene3D" id="1.10.10.60">
    <property type="entry name" value="Homeodomain-like"/>
    <property type="match status" value="1"/>
</dbReference>
<proteinExistence type="predicted"/>
<dbReference type="PANTHER" id="PTHR30055">
    <property type="entry name" value="HTH-TYPE TRANSCRIPTIONAL REGULATOR RUTR"/>
    <property type="match status" value="1"/>
</dbReference>
<dbReference type="InterPro" id="IPR036271">
    <property type="entry name" value="Tet_transcr_reg_TetR-rel_C_sf"/>
</dbReference>
<dbReference type="PANTHER" id="PTHR30055:SF148">
    <property type="entry name" value="TETR-FAMILY TRANSCRIPTIONAL REGULATOR"/>
    <property type="match status" value="1"/>
</dbReference>
<dbReference type="InterPro" id="IPR011075">
    <property type="entry name" value="TetR_C"/>
</dbReference>
<evidence type="ECO:0000313" key="6">
    <source>
        <dbReference type="EMBL" id="MDL5156108.1"/>
    </source>
</evidence>
<dbReference type="Pfam" id="PF00440">
    <property type="entry name" value="TetR_N"/>
    <property type="match status" value="1"/>
</dbReference>
<dbReference type="RefSeq" id="WP_286052354.1">
    <property type="nucleotide sequence ID" value="NZ_JASVWF010000002.1"/>
</dbReference>
<gene>
    <name evidence="6" type="ORF">QRT03_09090</name>
</gene>
<dbReference type="InterPro" id="IPR009057">
    <property type="entry name" value="Homeodomain-like_sf"/>
</dbReference>
<dbReference type="InterPro" id="IPR050109">
    <property type="entry name" value="HTH-type_TetR-like_transc_reg"/>
</dbReference>
<dbReference type="Proteomes" id="UP001231924">
    <property type="component" value="Unassembled WGS sequence"/>
</dbReference>
<keyword evidence="3" id="KW-0804">Transcription</keyword>
<evidence type="ECO:0000313" key="7">
    <source>
        <dbReference type="Proteomes" id="UP001231924"/>
    </source>
</evidence>
<dbReference type="SUPFAM" id="SSF48498">
    <property type="entry name" value="Tetracyclin repressor-like, C-terminal domain"/>
    <property type="match status" value="1"/>
</dbReference>
<evidence type="ECO:0000256" key="2">
    <source>
        <dbReference type="ARBA" id="ARBA00023125"/>
    </source>
</evidence>
<feature type="domain" description="HTH tetR-type" evidence="5">
    <location>
        <begin position="20"/>
        <end position="80"/>
    </location>
</feature>
<comment type="caution">
    <text evidence="6">The sequence shown here is derived from an EMBL/GenBank/DDBJ whole genome shotgun (WGS) entry which is preliminary data.</text>
</comment>
<organism evidence="6 7">
    <name type="scientific">Actinomycetospora termitidis</name>
    <dbReference type="NCBI Taxonomy" id="3053470"/>
    <lineage>
        <taxon>Bacteria</taxon>
        <taxon>Bacillati</taxon>
        <taxon>Actinomycetota</taxon>
        <taxon>Actinomycetes</taxon>
        <taxon>Pseudonocardiales</taxon>
        <taxon>Pseudonocardiaceae</taxon>
        <taxon>Actinomycetospora</taxon>
    </lineage>
</organism>
<evidence type="ECO:0000259" key="5">
    <source>
        <dbReference type="PROSITE" id="PS50977"/>
    </source>
</evidence>
<dbReference type="Gene3D" id="1.10.357.10">
    <property type="entry name" value="Tetracycline Repressor, domain 2"/>
    <property type="match status" value="1"/>
</dbReference>